<dbReference type="PANTHER" id="PTHR35283:SF3">
    <property type="entry name" value="T12C22.21 PROTEIN"/>
    <property type="match status" value="1"/>
</dbReference>
<dbReference type="EMBL" id="JAEFBK010000006">
    <property type="protein sequence ID" value="KAG7594269.1"/>
    <property type="molecule type" value="Genomic_DNA"/>
</dbReference>
<keyword evidence="1" id="KW-0812">Transmembrane</keyword>
<keyword evidence="1" id="KW-0472">Membrane</keyword>
<dbReference type="Pfam" id="PF00113">
    <property type="entry name" value="Enolase_C"/>
    <property type="match status" value="1"/>
</dbReference>
<dbReference type="AlphaFoldDB" id="A0A8T2C5F8"/>
<dbReference type="InterPro" id="IPR021414">
    <property type="entry name" value="DUF3054"/>
</dbReference>
<feature type="transmembrane region" description="Helical" evidence="1">
    <location>
        <begin position="774"/>
        <end position="792"/>
    </location>
</feature>
<evidence type="ECO:0000313" key="4">
    <source>
        <dbReference type="Proteomes" id="UP000694240"/>
    </source>
</evidence>
<sequence length="858" mass="95828">MFVDDVMIFFDGRSTSLHGINETLDDFGGWSGLNMNREKTELFLAGVEETEAATISHYGFPLASLPIRYLGLPLMCRKLKISEYAPLVEKVKKRLSGWTAKTLSFAGRLQQIASVINRIVVFWMSTFNLPKGCIGEIESLCSRFLWSGGIDNCHKAKLAWSTVCLPKSEGGLGLRKFSEWNVALRLKFIWLLFSNSGSLWVAWQRFHHFSDTGSGSISEFWSIHENASDTWNWRCLLRLRPLAEKFLKCSIGNGLTASFWRDSWSPFGPLISFMGANGPRNLRIPIDAVVAEALDKEDSSTWTVNNVECIGFSSNLTWDALRRREEEKSRASAIWFKGATPKNSFHMWVSHLDRLPTRARTNSSPSTLRKVIAQATIYAIWKQRNNKLHNLEVIPPNVIFKAIDRESVIANSKLYATQKGGDRSCFELSDIEDPKDCLRLLKSSIDKNNDNRLSDLYKSFVNDYSVISIQDPFSQADQEHYLKMITADDGFQIVRTEITPPCAFLLKLTKTGQIKIGVPSPAKYLRIVDIDDQLSKDFGIYVGFSFRNPILFPYFRILNQFHRTLTVYVVCTNDVLTQEGVVIDGSLLEGISFHRIQGHTMRMLVLRTPTGPVSAVKFITKSKPSAFSSPDSWLVPAPKTRRRRQRVVLALSNPDGSVKSKPSTSVSQIPSSGDDTVFVGQENVPLEGVIQFDKPSSTSSSNITKWGRVALLAGGDVLALLIFSAIGRFSHGFPVFSIDTLHTADPFIAGWFLSAYFLGGYAEEGRGMKGRSKAVVAAAKSWIVGAPLGIIIRSASSGHIPASSFVLVTMGSTAVLLIGWRALLFSVRPTESKKKDDTYRKGSAFELFELLTSLIRRW</sequence>
<evidence type="ECO:0000259" key="2">
    <source>
        <dbReference type="PROSITE" id="PS50878"/>
    </source>
</evidence>
<name>A0A8T2C5F8_9BRAS</name>
<dbReference type="Proteomes" id="UP000694240">
    <property type="component" value="Chromosome 6"/>
</dbReference>
<keyword evidence="4" id="KW-1185">Reference proteome</keyword>
<dbReference type="SMART" id="SM01192">
    <property type="entry name" value="Enolase_C"/>
    <property type="match status" value="1"/>
</dbReference>
<gene>
    <name evidence="3" type="ORF">ISN45_Aa01g030360</name>
</gene>
<organism evidence="3 4">
    <name type="scientific">Arabidopsis thaliana x Arabidopsis arenosa</name>
    <dbReference type="NCBI Taxonomy" id="1240361"/>
    <lineage>
        <taxon>Eukaryota</taxon>
        <taxon>Viridiplantae</taxon>
        <taxon>Streptophyta</taxon>
        <taxon>Embryophyta</taxon>
        <taxon>Tracheophyta</taxon>
        <taxon>Spermatophyta</taxon>
        <taxon>Magnoliopsida</taxon>
        <taxon>eudicotyledons</taxon>
        <taxon>Gunneridae</taxon>
        <taxon>Pentapetalae</taxon>
        <taxon>rosids</taxon>
        <taxon>malvids</taxon>
        <taxon>Brassicales</taxon>
        <taxon>Brassicaceae</taxon>
        <taxon>Camelineae</taxon>
        <taxon>Arabidopsis</taxon>
    </lineage>
</organism>
<dbReference type="PANTHER" id="PTHR35283">
    <property type="entry name" value="T12C22.21 PROTEIN"/>
    <property type="match status" value="1"/>
</dbReference>
<feature type="transmembrane region" description="Helical" evidence="1">
    <location>
        <begin position="804"/>
        <end position="825"/>
    </location>
</feature>
<protein>
    <submittedName>
        <fullName evidence="3">Enolase C-terminal TIM barrel domain</fullName>
    </submittedName>
</protein>
<reference evidence="3 4" key="1">
    <citation type="submission" date="2020-12" db="EMBL/GenBank/DDBJ databases">
        <title>Concerted genomic and epigenomic changes stabilize Arabidopsis allopolyploids.</title>
        <authorList>
            <person name="Chen Z."/>
        </authorList>
    </citation>
    <scope>NUCLEOTIDE SEQUENCE [LARGE SCALE GENOMIC DNA]</scope>
    <source>
        <strain evidence="3">Allo738</strain>
        <tissue evidence="3">Leaf</tissue>
    </source>
</reference>
<comment type="caution">
    <text evidence="3">The sequence shown here is derived from an EMBL/GenBank/DDBJ whole genome shotgun (WGS) entry which is preliminary data.</text>
</comment>
<feature type="transmembrane region" description="Helical" evidence="1">
    <location>
        <begin position="746"/>
        <end position="762"/>
    </location>
</feature>
<dbReference type="Pfam" id="PF13966">
    <property type="entry name" value="zf-RVT"/>
    <property type="match status" value="1"/>
</dbReference>
<dbReference type="InterPro" id="IPR026960">
    <property type="entry name" value="RVT-Znf"/>
</dbReference>
<dbReference type="InterPro" id="IPR020810">
    <property type="entry name" value="Enolase_C"/>
</dbReference>
<feature type="domain" description="Reverse transcriptase" evidence="2">
    <location>
        <begin position="1"/>
        <end position="74"/>
    </location>
</feature>
<evidence type="ECO:0000256" key="1">
    <source>
        <dbReference type="SAM" id="Phobius"/>
    </source>
</evidence>
<dbReference type="PROSITE" id="PS50878">
    <property type="entry name" value="RT_POL"/>
    <property type="match status" value="1"/>
</dbReference>
<accession>A0A8T2C5F8</accession>
<proteinExistence type="predicted"/>
<dbReference type="Pfam" id="PF11255">
    <property type="entry name" value="DUF3054"/>
    <property type="match status" value="1"/>
</dbReference>
<keyword evidence="1" id="KW-1133">Transmembrane helix</keyword>
<evidence type="ECO:0000313" key="3">
    <source>
        <dbReference type="EMBL" id="KAG7594269.1"/>
    </source>
</evidence>
<dbReference type="InterPro" id="IPR000477">
    <property type="entry name" value="RT_dom"/>
</dbReference>